<name>A0A5C5YPZ8_9BACT</name>
<dbReference type="InterPro" id="IPR008271">
    <property type="entry name" value="Ser/Thr_kinase_AS"/>
</dbReference>
<evidence type="ECO:0000259" key="9">
    <source>
        <dbReference type="PROSITE" id="PS50110"/>
    </source>
</evidence>
<dbReference type="PROSITE" id="PS50110">
    <property type="entry name" value="RESPONSE_REGULATORY"/>
    <property type="match status" value="1"/>
</dbReference>
<dbReference type="Gene3D" id="3.40.50.2300">
    <property type="match status" value="1"/>
</dbReference>
<dbReference type="PROSITE" id="PS00107">
    <property type="entry name" value="PROTEIN_KINASE_ATP"/>
    <property type="match status" value="1"/>
</dbReference>
<sequence length="489" mass="54445">MSSVTTAEQLSQRAQDVNVLTEQQAQSVWSELGSRNVDLDTFAQVLVRKGLVTNYQLDRLMKGQRNGFFYGDYKVQYSVGSGTFARVFRAVHRKTGEVFAVKVLRTSKSNDPNETELFRREGELGATLKHPNIVPIHEVYSKAGVHYIVMDFVEGRNLRELYKVRKQFAPIEAANITADVVAGLNGAFQLGVTHRDLKMSNVLVSSTGKAMLVDFGLAALEEEVADGEAANARAIDYAGLERATGMRKDDTRSDIFFAGCMFYQMVSGRPPLSETRDRMQRLAKTRYQEIAPLASIAPDVPPVLTMVINKAIEFDPARRYQTPGEMLADLKLAIKRAETGAEQAKKQDKTVGTEGLGPDGQPRKLMVVESSIKRQDVLRELFKRNGYRVLVTTDPERALDRFRSDPTTAEIVVFCTGEIGQPALEMFNHFGEETATRDLPAVLLLDEAQKSWKSHAVTSDHRRCLAMPIKLRQLREAVVLSRTAKAAAS</sequence>
<dbReference type="PANTHER" id="PTHR43289">
    <property type="entry name" value="MITOGEN-ACTIVATED PROTEIN KINASE KINASE KINASE 20-RELATED"/>
    <property type="match status" value="1"/>
</dbReference>
<dbReference type="InterPro" id="IPR017441">
    <property type="entry name" value="Protein_kinase_ATP_BS"/>
</dbReference>
<dbReference type="PROSITE" id="PS00108">
    <property type="entry name" value="PROTEIN_KINASE_ST"/>
    <property type="match status" value="1"/>
</dbReference>
<keyword evidence="4 6" id="KW-0067">ATP-binding</keyword>
<evidence type="ECO:0000256" key="1">
    <source>
        <dbReference type="ARBA" id="ARBA00022679"/>
    </source>
</evidence>
<accession>A0A5C5YPZ8</accession>
<dbReference type="SMART" id="SM00220">
    <property type="entry name" value="S_TKc"/>
    <property type="match status" value="1"/>
</dbReference>
<feature type="region of interest" description="Disordered" evidence="7">
    <location>
        <begin position="341"/>
        <end position="362"/>
    </location>
</feature>
<evidence type="ECO:0000256" key="7">
    <source>
        <dbReference type="SAM" id="MobiDB-lite"/>
    </source>
</evidence>
<dbReference type="Pfam" id="PF00069">
    <property type="entry name" value="Pkinase"/>
    <property type="match status" value="1"/>
</dbReference>
<feature type="domain" description="Protein kinase" evidence="8">
    <location>
        <begin position="73"/>
        <end position="332"/>
    </location>
</feature>
<keyword evidence="2 6" id="KW-0547">Nucleotide-binding</keyword>
<dbReference type="EC" id="2.7.11.1" evidence="10"/>
<dbReference type="AlphaFoldDB" id="A0A5C5YPZ8"/>
<dbReference type="RefSeq" id="WP_146586962.1">
    <property type="nucleotide sequence ID" value="NZ_SJPO01000005.1"/>
</dbReference>
<reference evidence="10 11" key="1">
    <citation type="submission" date="2019-02" db="EMBL/GenBank/DDBJ databases">
        <title>Deep-cultivation of Planctomycetes and their phenomic and genomic characterization uncovers novel biology.</title>
        <authorList>
            <person name="Wiegand S."/>
            <person name="Jogler M."/>
            <person name="Boedeker C."/>
            <person name="Pinto D."/>
            <person name="Vollmers J."/>
            <person name="Rivas-Marin E."/>
            <person name="Kohn T."/>
            <person name="Peeters S.H."/>
            <person name="Heuer A."/>
            <person name="Rast P."/>
            <person name="Oberbeckmann S."/>
            <person name="Bunk B."/>
            <person name="Jeske O."/>
            <person name="Meyerdierks A."/>
            <person name="Storesund J.E."/>
            <person name="Kallscheuer N."/>
            <person name="Luecker S."/>
            <person name="Lage O.M."/>
            <person name="Pohl T."/>
            <person name="Merkel B.J."/>
            <person name="Hornburger P."/>
            <person name="Mueller R.-W."/>
            <person name="Bruemmer F."/>
            <person name="Labrenz M."/>
            <person name="Spormann A.M."/>
            <person name="Op Den Camp H."/>
            <person name="Overmann J."/>
            <person name="Amann R."/>
            <person name="Jetten M.S.M."/>
            <person name="Mascher T."/>
            <person name="Medema M.H."/>
            <person name="Devos D.P."/>
            <person name="Kaster A.-K."/>
            <person name="Ovreas L."/>
            <person name="Rohde M."/>
            <person name="Galperin M.Y."/>
            <person name="Jogler C."/>
        </authorList>
    </citation>
    <scope>NUCLEOTIDE SEQUENCE [LARGE SCALE GENOMIC DNA]</scope>
    <source>
        <strain evidence="10 11">Pla123a</strain>
    </source>
</reference>
<dbReference type="Gene3D" id="1.10.510.10">
    <property type="entry name" value="Transferase(Phosphotransferase) domain 1"/>
    <property type="match status" value="1"/>
</dbReference>
<dbReference type="InterPro" id="IPR011009">
    <property type="entry name" value="Kinase-like_dom_sf"/>
</dbReference>
<dbReference type="InterPro" id="IPR011006">
    <property type="entry name" value="CheY-like_superfamily"/>
</dbReference>
<evidence type="ECO:0000256" key="5">
    <source>
        <dbReference type="PROSITE-ProRule" id="PRU00169"/>
    </source>
</evidence>
<proteinExistence type="predicted"/>
<dbReference type="SUPFAM" id="SSF56112">
    <property type="entry name" value="Protein kinase-like (PK-like)"/>
    <property type="match status" value="1"/>
</dbReference>
<dbReference type="Gene3D" id="3.30.200.20">
    <property type="entry name" value="Phosphorylase Kinase, domain 1"/>
    <property type="match status" value="1"/>
</dbReference>
<feature type="compositionally biased region" description="Basic and acidic residues" evidence="7">
    <location>
        <begin position="341"/>
        <end position="351"/>
    </location>
</feature>
<dbReference type="PROSITE" id="PS50011">
    <property type="entry name" value="PROTEIN_KINASE_DOM"/>
    <property type="match status" value="1"/>
</dbReference>
<dbReference type="OrthoDB" id="7806016at2"/>
<protein>
    <submittedName>
        <fullName evidence="10">Serine/threonine-protein kinase PrkC</fullName>
        <ecNumber evidence="10">2.7.11.1</ecNumber>
    </submittedName>
</protein>
<dbReference type="EMBL" id="SJPO01000005">
    <property type="protein sequence ID" value="TWT76868.1"/>
    <property type="molecule type" value="Genomic_DNA"/>
</dbReference>
<evidence type="ECO:0000256" key="3">
    <source>
        <dbReference type="ARBA" id="ARBA00022777"/>
    </source>
</evidence>
<dbReference type="SUPFAM" id="SSF52172">
    <property type="entry name" value="CheY-like"/>
    <property type="match status" value="1"/>
</dbReference>
<gene>
    <name evidence="10" type="primary">prkC_4</name>
    <name evidence="10" type="ORF">Pla123a_22920</name>
</gene>
<dbReference type="PANTHER" id="PTHR43289:SF34">
    <property type="entry name" value="SERINE_THREONINE-PROTEIN KINASE YBDM-RELATED"/>
    <property type="match status" value="1"/>
</dbReference>
<evidence type="ECO:0000259" key="8">
    <source>
        <dbReference type="PROSITE" id="PS50011"/>
    </source>
</evidence>
<organism evidence="10 11">
    <name type="scientific">Posidoniimonas polymericola</name>
    <dbReference type="NCBI Taxonomy" id="2528002"/>
    <lineage>
        <taxon>Bacteria</taxon>
        <taxon>Pseudomonadati</taxon>
        <taxon>Planctomycetota</taxon>
        <taxon>Planctomycetia</taxon>
        <taxon>Pirellulales</taxon>
        <taxon>Lacipirellulaceae</taxon>
        <taxon>Posidoniimonas</taxon>
    </lineage>
</organism>
<evidence type="ECO:0000256" key="6">
    <source>
        <dbReference type="PROSITE-ProRule" id="PRU10141"/>
    </source>
</evidence>
<dbReference type="InterPro" id="IPR000719">
    <property type="entry name" value="Prot_kinase_dom"/>
</dbReference>
<keyword evidence="3 10" id="KW-0418">Kinase</keyword>
<dbReference type="CDD" id="cd14014">
    <property type="entry name" value="STKc_PknB_like"/>
    <property type="match status" value="1"/>
</dbReference>
<dbReference type="Proteomes" id="UP000318478">
    <property type="component" value="Unassembled WGS sequence"/>
</dbReference>
<keyword evidence="1 10" id="KW-0808">Transferase</keyword>
<evidence type="ECO:0000256" key="2">
    <source>
        <dbReference type="ARBA" id="ARBA00022741"/>
    </source>
</evidence>
<feature type="binding site" evidence="6">
    <location>
        <position position="102"/>
    </location>
    <ligand>
        <name>ATP</name>
        <dbReference type="ChEBI" id="CHEBI:30616"/>
    </ligand>
</feature>
<dbReference type="GO" id="GO:0005524">
    <property type="term" value="F:ATP binding"/>
    <property type="evidence" value="ECO:0007669"/>
    <property type="project" value="UniProtKB-UniRule"/>
</dbReference>
<feature type="domain" description="Response regulatory" evidence="9">
    <location>
        <begin position="364"/>
        <end position="482"/>
    </location>
</feature>
<comment type="caution">
    <text evidence="10">The sequence shown here is derived from an EMBL/GenBank/DDBJ whole genome shotgun (WGS) entry which is preliminary data.</text>
</comment>
<evidence type="ECO:0000313" key="11">
    <source>
        <dbReference type="Proteomes" id="UP000318478"/>
    </source>
</evidence>
<dbReference type="GO" id="GO:0004674">
    <property type="term" value="F:protein serine/threonine kinase activity"/>
    <property type="evidence" value="ECO:0007669"/>
    <property type="project" value="UniProtKB-EC"/>
</dbReference>
<comment type="caution">
    <text evidence="5">Lacks conserved residue(s) required for the propagation of feature annotation.</text>
</comment>
<evidence type="ECO:0000256" key="4">
    <source>
        <dbReference type="ARBA" id="ARBA00022840"/>
    </source>
</evidence>
<dbReference type="InterPro" id="IPR001789">
    <property type="entry name" value="Sig_transdc_resp-reg_receiver"/>
</dbReference>
<keyword evidence="11" id="KW-1185">Reference proteome</keyword>
<evidence type="ECO:0000313" key="10">
    <source>
        <dbReference type="EMBL" id="TWT76868.1"/>
    </source>
</evidence>
<dbReference type="GO" id="GO:0000160">
    <property type="term" value="P:phosphorelay signal transduction system"/>
    <property type="evidence" value="ECO:0007669"/>
    <property type="project" value="InterPro"/>
</dbReference>